<dbReference type="InterPro" id="IPR021324">
    <property type="entry name" value="DUF2929"/>
</dbReference>
<dbReference type="Proteomes" id="UP000181997">
    <property type="component" value="Unassembled WGS sequence"/>
</dbReference>
<accession>A0A1C4B235</accession>
<sequence length="64" mass="7398">MTGVKFFWTFFWAFLLTQMLNYVVSSMNGLSFHFMTGLVLSVVITVLLFVMTLIIPNDPVEDHH</sequence>
<organism evidence="2 3">
    <name type="scientific">[Bacillus] enclensis</name>
    <dbReference type="NCBI Taxonomy" id="1402860"/>
    <lineage>
        <taxon>Bacteria</taxon>
        <taxon>Bacillati</taxon>
        <taxon>Bacillota</taxon>
        <taxon>Bacilli</taxon>
        <taxon>Bacillales</taxon>
        <taxon>Bacillaceae</taxon>
        <taxon>Rossellomorea</taxon>
    </lineage>
</organism>
<evidence type="ECO:0000256" key="1">
    <source>
        <dbReference type="SAM" id="Phobius"/>
    </source>
</evidence>
<reference evidence="3" key="1">
    <citation type="submission" date="2016-08" db="EMBL/GenBank/DDBJ databases">
        <authorList>
            <person name="Varghese N."/>
            <person name="Submissions Spin"/>
        </authorList>
    </citation>
    <scope>NUCLEOTIDE SEQUENCE [LARGE SCALE GENOMIC DNA]</scope>
    <source>
        <strain evidence="3">SGD-1123</strain>
    </source>
</reference>
<evidence type="ECO:0000313" key="2">
    <source>
        <dbReference type="EMBL" id="SCC00950.1"/>
    </source>
</evidence>
<keyword evidence="3" id="KW-1185">Reference proteome</keyword>
<keyword evidence="1" id="KW-0472">Membrane</keyword>
<protein>
    <recommendedName>
        <fullName evidence="4">DUF2929 family protein</fullName>
    </recommendedName>
</protein>
<dbReference type="Pfam" id="PF11151">
    <property type="entry name" value="DUF2929"/>
    <property type="match status" value="1"/>
</dbReference>
<gene>
    <name evidence="2" type="ORF">GA0061094_1819</name>
</gene>
<name>A0A1C4B235_9BACI</name>
<dbReference type="EMBL" id="FMAU01000002">
    <property type="protein sequence ID" value="SCC00950.1"/>
    <property type="molecule type" value="Genomic_DNA"/>
</dbReference>
<keyword evidence="1" id="KW-0812">Transmembrane</keyword>
<feature type="transmembrane region" description="Helical" evidence="1">
    <location>
        <begin position="6"/>
        <end position="24"/>
    </location>
</feature>
<evidence type="ECO:0000313" key="3">
    <source>
        <dbReference type="Proteomes" id="UP000181997"/>
    </source>
</evidence>
<keyword evidence="1" id="KW-1133">Transmembrane helix</keyword>
<feature type="transmembrane region" description="Helical" evidence="1">
    <location>
        <begin position="36"/>
        <end position="55"/>
    </location>
</feature>
<dbReference type="RefSeq" id="WP_419184977.1">
    <property type="nucleotide sequence ID" value="NZ_FMAU01000002.1"/>
</dbReference>
<dbReference type="AlphaFoldDB" id="A0A1C4B235"/>
<evidence type="ECO:0008006" key="4">
    <source>
        <dbReference type="Google" id="ProtNLM"/>
    </source>
</evidence>
<proteinExistence type="predicted"/>